<sequence length="154" mass="17211">MVIRAEIRVLLFYEALKAFRPSTLLYRISKADVWSVIPAFPVNSPPIPRARPPKPKTDPPPPPPPPKRGKGKSRSPPQPKVKKSPPEPPPLVPKPTPSQLLSPLARDRALLSYIIKYTQDYTVRQLDYCGIARRVKGRGADVYVLDLPTGAHRK</sequence>
<evidence type="ECO:0000313" key="3">
    <source>
        <dbReference type="Proteomes" id="UP001362999"/>
    </source>
</evidence>
<dbReference type="Proteomes" id="UP001362999">
    <property type="component" value="Unassembled WGS sequence"/>
</dbReference>
<evidence type="ECO:0000313" key="2">
    <source>
        <dbReference type="EMBL" id="KAK7016662.1"/>
    </source>
</evidence>
<protein>
    <submittedName>
        <fullName evidence="2">Uncharacterized protein</fullName>
    </submittedName>
</protein>
<name>A0AAW0AVE4_9AGAR</name>
<comment type="caution">
    <text evidence="2">The sequence shown here is derived from an EMBL/GenBank/DDBJ whole genome shotgun (WGS) entry which is preliminary data.</text>
</comment>
<organism evidence="2 3">
    <name type="scientific">Favolaschia claudopus</name>
    <dbReference type="NCBI Taxonomy" id="2862362"/>
    <lineage>
        <taxon>Eukaryota</taxon>
        <taxon>Fungi</taxon>
        <taxon>Dikarya</taxon>
        <taxon>Basidiomycota</taxon>
        <taxon>Agaricomycotina</taxon>
        <taxon>Agaricomycetes</taxon>
        <taxon>Agaricomycetidae</taxon>
        <taxon>Agaricales</taxon>
        <taxon>Marasmiineae</taxon>
        <taxon>Mycenaceae</taxon>
        <taxon>Favolaschia</taxon>
    </lineage>
</organism>
<dbReference type="EMBL" id="JAWWNJ010000050">
    <property type="protein sequence ID" value="KAK7016662.1"/>
    <property type="molecule type" value="Genomic_DNA"/>
</dbReference>
<reference evidence="2 3" key="1">
    <citation type="journal article" date="2024" name="J Genomics">
        <title>Draft genome sequencing and assembly of Favolaschia claudopus CIRM-BRFM 2984 isolated from oak limbs.</title>
        <authorList>
            <person name="Navarro D."/>
            <person name="Drula E."/>
            <person name="Chaduli D."/>
            <person name="Cazenave R."/>
            <person name="Ahrendt S."/>
            <person name="Wang J."/>
            <person name="Lipzen A."/>
            <person name="Daum C."/>
            <person name="Barry K."/>
            <person name="Grigoriev I.V."/>
            <person name="Favel A."/>
            <person name="Rosso M.N."/>
            <person name="Martin F."/>
        </authorList>
    </citation>
    <scope>NUCLEOTIDE SEQUENCE [LARGE SCALE GENOMIC DNA]</scope>
    <source>
        <strain evidence="2 3">CIRM-BRFM 2984</strain>
    </source>
</reference>
<gene>
    <name evidence="2" type="ORF">R3P38DRAFT_3202916</name>
</gene>
<accession>A0AAW0AVE4</accession>
<keyword evidence="3" id="KW-1185">Reference proteome</keyword>
<feature type="region of interest" description="Disordered" evidence="1">
    <location>
        <begin position="44"/>
        <end position="100"/>
    </location>
</feature>
<evidence type="ECO:0000256" key="1">
    <source>
        <dbReference type="SAM" id="MobiDB-lite"/>
    </source>
</evidence>
<dbReference type="AlphaFoldDB" id="A0AAW0AVE4"/>
<proteinExistence type="predicted"/>
<feature type="compositionally biased region" description="Pro residues" evidence="1">
    <location>
        <begin position="86"/>
        <end position="96"/>
    </location>
</feature>